<evidence type="ECO:0000313" key="22">
    <source>
        <dbReference type="Proteomes" id="UP000249645"/>
    </source>
</evidence>
<dbReference type="Pfam" id="PF02873">
    <property type="entry name" value="MurB_C"/>
    <property type="match status" value="1"/>
</dbReference>
<reference evidence="21 22" key="1">
    <citation type="submission" date="2017-11" db="EMBL/GenBank/DDBJ databases">
        <title>Infants hospitalized years apart are colonized by the same room-sourced microbial strains.</title>
        <authorList>
            <person name="Brooks B."/>
            <person name="Olm M.R."/>
            <person name="Firek B.A."/>
            <person name="Baker R."/>
            <person name="Thomas B.C."/>
            <person name="Morowitz M.J."/>
            <person name="Banfield J.F."/>
        </authorList>
    </citation>
    <scope>NUCLEOTIDE SEQUENCE [LARGE SCALE GENOMIC DNA]</scope>
    <source>
        <strain evidence="21">S2_009_000_R2_76</strain>
    </source>
</reference>
<keyword evidence="11 19" id="KW-0521">NADP</keyword>
<comment type="caution">
    <text evidence="21">The sequence shown here is derived from an EMBL/GenBank/DDBJ whole genome shotgun (WGS) entry which is preliminary data.</text>
</comment>
<comment type="pathway">
    <text evidence="4 19">Cell wall biogenesis; peptidoglycan biosynthesis.</text>
</comment>
<dbReference type="UniPathway" id="UPA00219"/>
<dbReference type="AlphaFoldDB" id="A0A2W5HCL9"/>
<evidence type="ECO:0000256" key="6">
    <source>
        <dbReference type="ARBA" id="ARBA00015188"/>
    </source>
</evidence>
<dbReference type="SUPFAM" id="SSF56194">
    <property type="entry name" value="Uridine diphospho-N-Acetylenolpyruvylglucosamine reductase, MurB, C-terminal domain"/>
    <property type="match status" value="1"/>
</dbReference>
<dbReference type="Gene3D" id="3.30.43.10">
    <property type="entry name" value="Uridine Diphospho-n-acetylenolpyruvylglucosamine Reductase, domain 2"/>
    <property type="match status" value="1"/>
</dbReference>
<keyword evidence="8 19" id="KW-0132">Cell division</keyword>
<dbReference type="InterPro" id="IPR016169">
    <property type="entry name" value="FAD-bd_PCMH_sub2"/>
</dbReference>
<evidence type="ECO:0000256" key="5">
    <source>
        <dbReference type="ARBA" id="ARBA00012518"/>
    </source>
</evidence>
<evidence type="ECO:0000256" key="2">
    <source>
        <dbReference type="ARBA" id="ARBA00003921"/>
    </source>
</evidence>
<evidence type="ECO:0000256" key="15">
    <source>
        <dbReference type="ARBA" id="ARBA00023306"/>
    </source>
</evidence>
<dbReference type="GO" id="GO:0009252">
    <property type="term" value="P:peptidoglycan biosynthetic process"/>
    <property type="evidence" value="ECO:0007669"/>
    <property type="project" value="UniProtKB-UniRule"/>
</dbReference>
<evidence type="ECO:0000259" key="20">
    <source>
        <dbReference type="PROSITE" id="PS51387"/>
    </source>
</evidence>
<gene>
    <name evidence="19" type="primary">murB</name>
    <name evidence="21" type="ORF">DI598_03255</name>
</gene>
<evidence type="ECO:0000256" key="19">
    <source>
        <dbReference type="HAMAP-Rule" id="MF_00037"/>
    </source>
</evidence>
<dbReference type="GO" id="GO:0008360">
    <property type="term" value="P:regulation of cell shape"/>
    <property type="evidence" value="ECO:0007669"/>
    <property type="project" value="UniProtKB-KW"/>
</dbReference>
<dbReference type="InterPro" id="IPR036318">
    <property type="entry name" value="FAD-bd_PCMH-like_sf"/>
</dbReference>
<accession>A0A2W5HCL9</accession>
<dbReference type="InterPro" id="IPR006094">
    <property type="entry name" value="Oxid_FAD_bind_N"/>
</dbReference>
<evidence type="ECO:0000256" key="4">
    <source>
        <dbReference type="ARBA" id="ARBA00004752"/>
    </source>
</evidence>
<keyword evidence="16 19" id="KW-0961">Cell wall biogenesis/degradation</keyword>
<dbReference type="Pfam" id="PF01565">
    <property type="entry name" value="FAD_binding_4"/>
    <property type="match status" value="1"/>
</dbReference>
<dbReference type="GO" id="GO:0071555">
    <property type="term" value="P:cell wall organization"/>
    <property type="evidence" value="ECO:0007669"/>
    <property type="project" value="UniProtKB-KW"/>
</dbReference>
<sequence>MSLIAKNISLQPFNTFGINATAAYFARFANENQLEEVLSAREKLELLTIGGGSNILLTKDFNGLVLKNEIKGINIVKEDDDHFYVKAASGENWHHFVLHCIEKNYAGVENLSLIPGCVGASPMQNIGAYGVEIKDVFYELEAFHIADKRIDTFRLEDCHFGYRESVFKTKFKNQYIILNVTYKLNKKPIFHTSYGAIQQELENMNVTELSIKAISDAVIAIRSSKLPDPVKVGNAGSFFKNPTITKDHFEKLLVRYPDLKGFPSPDNSSDVKIAAGWLIEKAGWKGYREDNIGVHAHQALVLVNYGNGSGKDIFDLSTRIIESIHEKFGIALEREVNIL</sequence>
<dbReference type="HAMAP" id="MF_00037">
    <property type="entry name" value="MurB"/>
    <property type="match status" value="1"/>
</dbReference>
<dbReference type="SUPFAM" id="SSF56176">
    <property type="entry name" value="FAD-binding/transporter-associated domain-like"/>
    <property type="match status" value="1"/>
</dbReference>
<evidence type="ECO:0000256" key="9">
    <source>
        <dbReference type="ARBA" id="ARBA00022630"/>
    </source>
</evidence>
<protein>
    <recommendedName>
        <fullName evidence="6 19">UDP-N-acetylenolpyruvoylglucosamine reductase</fullName>
        <ecNumber evidence="5 19">1.3.1.98</ecNumber>
    </recommendedName>
    <alternativeName>
        <fullName evidence="17 19">UDP-N-acetylmuramate dehydrogenase</fullName>
    </alternativeName>
</protein>
<comment type="catalytic activity">
    <reaction evidence="18 19">
        <text>UDP-N-acetyl-alpha-D-muramate + NADP(+) = UDP-N-acetyl-3-O-(1-carboxyvinyl)-alpha-D-glucosamine + NADPH + H(+)</text>
        <dbReference type="Rhea" id="RHEA:12248"/>
        <dbReference type="ChEBI" id="CHEBI:15378"/>
        <dbReference type="ChEBI" id="CHEBI:57783"/>
        <dbReference type="ChEBI" id="CHEBI:58349"/>
        <dbReference type="ChEBI" id="CHEBI:68483"/>
        <dbReference type="ChEBI" id="CHEBI:70757"/>
        <dbReference type="EC" id="1.3.1.98"/>
    </reaction>
</comment>
<dbReference type="Gene3D" id="3.90.78.10">
    <property type="entry name" value="UDP-N-acetylenolpyruvoylglucosamine reductase, C-terminal domain"/>
    <property type="match status" value="1"/>
</dbReference>
<dbReference type="InterPro" id="IPR011601">
    <property type="entry name" value="MurB_C"/>
</dbReference>
<evidence type="ECO:0000256" key="17">
    <source>
        <dbReference type="ARBA" id="ARBA00031026"/>
    </source>
</evidence>
<feature type="active site" evidence="19">
    <location>
        <position position="163"/>
    </location>
</feature>
<evidence type="ECO:0000256" key="13">
    <source>
        <dbReference type="ARBA" id="ARBA00022984"/>
    </source>
</evidence>
<evidence type="ECO:0000256" key="10">
    <source>
        <dbReference type="ARBA" id="ARBA00022827"/>
    </source>
</evidence>
<dbReference type="PROSITE" id="PS51387">
    <property type="entry name" value="FAD_PCMH"/>
    <property type="match status" value="1"/>
</dbReference>
<evidence type="ECO:0000256" key="1">
    <source>
        <dbReference type="ARBA" id="ARBA00001974"/>
    </source>
</evidence>
<evidence type="ECO:0000256" key="3">
    <source>
        <dbReference type="ARBA" id="ARBA00004496"/>
    </source>
</evidence>
<dbReference type="Proteomes" id="UP000249645">
    <property type="component" value="Unassembled WGS sequence"/>
</dbReference>
<feature type="domain" description="FAD-binding PCMH-type" evidence="20">
    <location>
        <begin position="17"/>
        <end position="187"/>
    </location>
</feature>
<dbReference type="GO" id="GO:0008762">
    <property type="term" value="F:UDP-N-acetylmuramate dehydrogenase activity"/>
    <property type="evidence" value="ECO:0007669"/>
    <property type="project" value="UniProtKB-UniRule"/>
</dbReference>
<dbReference type="NCBIfam" id="TIGR00179">
    <property type="entry name" value="murB"/>
    <property type="match status" value="1"/>
</dbReference>
<dbReference type="InterPro" id="IPR003170">
    <property type="entry name" value="MurB"/>
</dbReference>
<evidence type="ECO:0000256" key="7">
    <source>
        <dbReference type="ARBA" id="ARBA00022490"/>
    </source>
</evidence>
<feature type="active site" evidence="19">
    <location>
        <position position="335"/>
    </location>
</feature>
<keyword evidence="15 19" id="KW-0131">Cell cycle</keyword>
<dbReference type="InterPro" id="IPR016166">
    <property type="entry name" value="FAD-bd_PCMH"/>
</dbReference>
<dbReference type="GO" id="GO:0051301">
    <property type="term" value="P:cell division"/>
    <property type="evidence" value="ECO:0007669"/>
    <property type="project" value="UniProtKB-KW"/>
</dbReference>
<evidence type="ECO:0000256" key="8">
    <source>
        <dbReference type="ARBA" id="ARBA00022618"/>
    </source>
</evidence>
<comment type="subcellular location">
    <subcellularLocation>
        <location evidence="3 19">Cytoplasm</location>
    </subcellularLocation>
</comment>
<keyword evidence="12 19" id="KW-0133">Cell shape</keyword>
<dbReference type="Gene3D" id="3.30.465.10">
    <property type="match status" value="1"/>
</dbReference>
<comment type="function">
    <text evidence="2 19">Cell wall formation.</text>
</comment>
<dbReference type="NCBIfam" id="NF000755">
    <property type="entry name" value="PRK00046.1"/>
    <property type="match status" value="1"/>
</dbReference>
<evidence type="ECO:0000256" key="14">
    <source>
        <dbReference type="ARBA" id="ARBA00023002"/>
    </source>
</evidence>
<evidence type="ECO:0000256" key="18">
    <source>
        <dbReference type="ARBA" id="ARBA00048914"/>
    </source>
</evidence>
<dbReference type="EC" id="1.3.1.98" evidence="5 19"/>
<keyword evidence="7 19" id="KW-0963">Cytoplasm</keyword>
<evidence type="ECO:0000256" key="12">
    <source>
        <dbReference type="ARBA" id="ARBA00022960"/>
    </source>
</evidence>
<evidence type="ECO:0000256" key="11">
    <source>
        <dbReference type="ARBA" id="ARBA00022857"/>
    </source>
</evidence>
<dbReference type="PANTHER" id="PTHR21071:SF4">
    <property type="entry name" value="UDP-N-ACETYLENOLPYRUVOYLGLUCOSAMINE REDUCTASE"/>
    <property type="match status" value="1"/>
</dbReference>
<keyword evidence="13 19" id="KW-0573">Peptidoglycan synthesis</keyword>
<feature type="active site" description="Proton donor" evidence="19">
    <location>
        <position position="237"/>
    </location>
</feature>
<evidence type="ECO:0000313" key="21">
    <source>
        <dbReference type="EMBL" id="PZP51429.1"/>
    </source>
</evidence>
<dbReference type="PANTHER" id="PTHR21071">
    <property type="entry name" value="UDP-N-ACETYLENOLPYRUVOYLGLUCOSAMINE REDUCTASE"/>
    <property type="match status" value="1"/>
</dbReference>
<name>A0A2W5HCL9_9SPHI</name>
<dbReference type="GO" id="GO:0071949">
    <property type="term" value="F:FAD binding"/>
    <property type="evidence" value="ECO:0007669"/>
    <property type="project" value="InterPro"/>
</dbReference>
<evidence type="ECO:0000256" key="16">
    <source>
        <dbReference type="ARBA" id="ARBA00023316"/>
    </source>
</evidence>
<proteinExistence type="inferred from homology"/>
<dbReference type="GO" id="GO:0005829">
    <property type="term" value="C:cytosol"/>
    <property type="evidence" value="ECO:0007669"/>
    <property type="project" value="TreeGrafter"/>
</dbReference>
<dbReference type="EMBL" id="QFOI01000031">
    <property type="protein sequence ID" value="PZP51429.1"/>
    <property type="molecule type" value="Genomic_DNA"/>
</dbReference>
<keyword evidence="10 19" id="KW-0274">FAD</keyword>
<keyword evidence="14 19" id="KW-0560">Oxidoreductase</keyword>
<organism evidence="21 22">
    <name type="scientific">Pseudopedobacter saltans</name>
    <dbReference type="NCBI Taxonomy" id="151895"/>
    <lineage>
        <taxon>Bacteria</taxon>
        <taxon>Pseudomonadati</taxon>
        <taxon>Bacteroidota</taxon>
        <taxon>Sphingobacteriia</taxon>
        <taxon>Sphingobacteriales</taxon>
        <taxon>Sphingobacteriaceae</taxon>
        <taxon>Pseudopedobacter</taxon>
    </lineage>
</organism>
<comment type="cofactor">
    <cofactor evidence="1 19">
        <name>FAD</name>
        <dbReference type="ChEBI" id="CHEBI:57692"/>
    </cofactor>
</comment>
<comment type="similarity">
    <text evidence="19">Belongs to the MurB family.</text>
</comment>
<dbReference type="InterPro" id="IPR036635">
    <property type="entry name" value="MurB_C_sf"/>
</dbReference>
<dbReference type="InterPro" id="IPR016167">
    <property type="entry name" value="FAD-bd_PCMH_sub1"/>
</dbReference>
<keyword evidence="9 19" id="KW-0285">Flavoprotein</keyword>